<evidence type="ECO:0000313" key="3">
    <source>
        <dbReference type="Proteomes" id="UP000245938"/>
    </source>
</evidence>
<accession>A0A2U3AL17</accession>
<protein>
    <recommendedName>
        <fullName evidence="1">NERD domain-containing protein</fullName>
    </recommendedName>
</protein>
<gene>
    <name evidence="2" type="ORF">DEX24_09775</name>
</gene>
<dbReference type="OrthoDB" id="2734037at2"/>
<evidence type="ECO:0000259" key="1">
    <source>
        <dbReference type="PROSITE" id="PS50965"/>
    </source>
</evidence>
<feature type="domain" description="NERD" evidence="1">
    <location>
        <begin position="40"/>
        <end position="157"/>
    </location>
</feature>
<organism evidence="2 3">
    <name type="scientific">Kurthia sibirica</name>
    <dbReference type="NCBI Taxonomy" id="202750"/>
    <lineage>
        <taxon>Bacteria</taxon>
        <taxon>Bacillati</taxon>
        <taxon>Bacillota</taxon>
        <taxon>Bacilli</taxon>
        <taxon>Bacillales</taxon>
        <taxon>Caryophanaceae</taxon>
        <taxon>Kurthia</taxon>
    </lineage>
</organism>
<dbReference type="Pfam" id="PF08378">
    <property type="entry name" value="NERD"/>
    <property type="match status" value="1"/>
</dbReference>
<comment type="caution">
    <text evidence="2">The sequence shown here is derived from an EMBL/GenBank/DDBJ whole genome shotgun (WGS) entry which is preliminary data.</text>
</comment>
<dbReference type="InterPro" id="IPR011528">
    <property type="entry name" value="NERD"/>
</dbReference>
<proteinExistence type="predicted"/>
<dbReference type="EMBL" id="QFVR01000011">
    <property type="protein sequence ID" value="PWI25214.1"/>
    <property type="molecule type" value="Genomic_DNA"/>
</dbReference>
<name>A0A2U3AL17_9BACL</name>
<dbReference type="Proteomes" id="UP000245938">
    <property type="component" value="Unassembled WGS sequence"/>
</dbReference>
<evidence type="ECO:0000313" key="2">
    <source>
        <dbReference type="EMBL" id="PWI25214.1"/>
    </source>
</evidence>
<reference evidence="2 3" key="1">
    <citation type="submission" date="2018-05" db="EMBL/GenBank/DDBJ databases">
        <title>Kurthia sibirica genome sequence.</title>
        <authorList>
            <person name="Maclea K.S."/>
            <person name="Goen A.E."/>
        </authorList>
    </citation>
    <scope>NUCLEOTIDE SEQUENCE [LARGE SCALE GENOMIC DNA]</scope>
    <source>
        <strain evidence="2 3">ATCC 49154</strain>
    </source>
</reference>
<keyword evidence="3" id="KW-1185">Reference proteome</keyword>
<sequence>MKNILFTPNPEIHRLKKFHARLRNTTLKNKVQNEIIRLEAGDAGEKIVANQIQKVAQKITLHCFHNVMMNSNGLFQMDFLIVTNKMLLIVEVKNIIGHITLTKNPQQLIRKQVNGKVDKFRSPIIQINKYIKLMEKWSVQNNFSLPVYGIVIFPALSSIVSGDHAEGFIIDLVEIQEFIEKKHEELKNSDHIEYVKNQLKNEMIHDFKVHVQKRFPFVKNDLANGVICNYCYSNAMIPIKRVWRCTVCQQKNSEAAKEAIDELFLYFPKACTKKQVGEWLVNASRNELIHLLKQPEIIPLGKYRSASYIHRNYI</sequence>
<dbReference type="PROSITE" id="PS50965">
    <property type="entry name" value="NERD"/>
    <property type="match status" value="1"/>
</dbReference>
<dbReference type="AlphaFoldDB" id="A0A2U3AL17"/>
<dbReference type="RefSeq" id="WP_109306247.1">
    <property type="nucleotide sequence ID" value="NZ_BJUF01000053.1"/>
</dbReference>